<keyword evidence="9" id="KW-1185">Reference proteome</keyword>
<evidence type="ECO:0000256" key="4">
    <source>
        <dbReference type="ARBA" id="ARBA00023125"/>
    </source>
</evidence>
<feature type="domain" description="RNA polymerase sigma-70 region 2" evidence="6">
    <location>
        <begin position="9"/>
        <end position="75"/>
    </location>
</feature>
<evidence type="ECO:0000256" key="1">
    <source>
        <dbReference type="ARBA" id="ARBA00010641"/>
    </source>
</evidence>
<organism evidence="8 9">
    <name type="scientific">Haloferula chungangensis</name>
    <dbReference type="NCBI Taxonomy" id="1048331"/>
    <lineage>
        <taxon>Bacteria</taxon>
        <taxon>Pseudomonadati</taxon>
        <taxon>Verrucomicrobiota</taxon>
        <taxon>Verrucomicrobiia</taxon>
        <taxon>Verrucomicrobiales</taxon>
        <taxon>Verrucomicrobiaceae</taxon>
        <taxon>Haloferula</taxon>
    </lineage>
</organism>
<dbReference type="EMBL" id="JBHTBS010000012">
    <property type="protein sequence ID" value="MFC7339039.1"/>
    <property type="molecule type" value="Genomic_DNA"/>
</dbReference>
<dbReference type="Gene3D" id="1.10.10.10">
    <property type="entry name" value="Winged helix-like DNA-binding domain superfamily/Winged helix DNA-binding domain"/>
    <property type="match status" value="1"/>
</dbReference>
<dbReference type="InterPro" id="IPR007627">
    <property type="entry name" value="RNA_pol_sigma70_r2"/>
</dbReference>
<dbReference type="InterPro" id="IPR013324">
    <property type="entry name" value="RNA_pol_sigma_r3/r4-like"/>
</dbReference>
<name>A0ABW2LB61_9BACT</name>
<dbReference type="InterPro" id="IPR014284">
    <property type="entry name" value="RNA_pol_sigma-70_dom"/>
</dbReference>
<dbReference type="InterPro" id="IPR013249">
    <property type="entry name" value="RNA_pol_sigma70_r4_t2"/>
</dbReference>
<gene>
    <name evidence="8" type="ORF">ACFQY0_17730</name>
</gene>
<dbReference type="Proteomes" id="UP001596472">
    <property type="component" value="Unassembled WGS sequence"/>
</dbReference>
<evidence type="ECO:0000256" key="3">
    <source>
        <dbReference type="ARBA" id="ARBA00023082"/>
    </source>
</evidence>
<dbReference type="Pfam" id="PF04542">
    <property type="entry name" value="Sigma70_r2"/>
    <property type="match status" value="1"/>
</dbReference>
<dbReference type="PANTHER" id="PTHR43133">
    <property type="entry name" value="RNA POLYMERASE ECF-TYPE SIGMA FACTO"/>
    <property type="match status" value="1"/>
</dbReference>
<dbReference type="Gene3D" id="1.10.1740.10">
    <property type="match status" value="1"/>
</dbReference>
<dbReference type="PANTHER" id="PTHR43133:SF8">
    <property type="entry name" value="RNA POLYMERASE SIGMA FACTOR HI_1459-RELATED"/>
    <property type="match status" value="1"/>
</dbReference>
<dbReference type="InterPro" id="IPR039425">
    <property type="entry name" value="RNA_pol_sigma-70-like"/>
</dbReference>
<dbReference type="RefSeq" id="WP_379715132.1">
    <property type="nucleotide sequence ID" value="NZ_JBHTBS010000012.1"/>
</dbReference>
<keyword evidence="2" id="KW-0805">Transcription regulation</keyword>
<evidence type="ECO:0000256" key="2">
    <source>
        <dbReference type="ARBA" id="ARBA00023015"/>
    </source>
</evidence>
<evidence type="ECO:0000313" key="9">
    <source>
        <dbReference type="Proteomes" id="UP001596472"/>
    </source>
</evidence>
<dbReference type="Pfam" id="PF08281">
    <property type="entry name" value="Sigma70_r4_2"/>
    <property type="match status" value="1"/>
</dbReference>
<keyword evidence="5" id="KW-0804">Transcription</keyword>
<evidence type="ECO:0000259" key="7">
    <source>
        <dbReference type="Pfam" id="PF08281"/>
    </source>
</evidence>
<reference evidence="9" key="1">
    <citation type="journal article" date="2019" name="Int. J. Syst. Evol. Microbiol.">
        <title>The Global Catalogue of Microorganisms (GCM) 10K type strain sequencing project: providing services to taxonomists for standard genome sequencing and annotation.</title>
        <authorList>
            <consortium name="The Broad Institute Genomics Platform"/>
            <consortium name="The Broad Institute Genome Sequencing Center for Infectious Disease"/>
            <person name="Wu L."/>
            <person name="Ma J."/>
        </authorList>
    </citation>
    <scope>NUCLEOTIDE SEQUENCE [LARGE SCALE GENOMIC DNA]</scope>
    <source>
        <strain evidence="9">CGMCC 4.1467</strain>
    </source>
</reference>
<protein>
    <submittedName>
        <fullName evidence="8">RNA polymerase sigma factor</fullName>
    </submittedName>
</protein>
<comment type="caution">
    <text evidence="8">The sequence shown here is derived from an EMBL/GenBank/DDBJ whole genome shotgun (WGS) entry which is preliminary data.</text>
</comment>
<dbReference type="SUPFAM" id="SSF88946">
    <property type="entry name" value="Sigma2 domain of RNA polymerase sigma factors"/>
    <property type="match status" value="1"/>
</dbReference>
<dbReference type="NCBIfam" id="TIGR02937">
    <property type="entry name" value="sigma70-ECF"/>
    <property type="match status" value="1"/>
</dbReference>
<keyword evidence="4" id="KW-0238">DNA-binding</keyword>
<accession>A0ABW2LB61</accession>
<dbReference type="SUPFAM" id="SSF88659">
    <property type="entry name" value="Sigma3 and sigma4 domains of RNA polymerase sigma factors"/>
    <property type="match status" value="1"/>
</dbReference>
<dbReference type="InterPro" id="IPR013325">
    <property type="entry name" value="RNA_pol_sigma_r2"/>
</dbReference>
<evidence type="ECO:0000259" key="6">
    <source>
        <dbReference type="Pfam" id="PF04542"/>
    </source>
</evidence>
<feature type="domain" description="RNA polymerase sigma factor 70 region 4 type 2" evidence="7">
    <location>
        <begin position="104"/>
        <end position="155"/>
    </location>
</feature>
<sequence length="169" mass="19422">MKRSQVERLYEEHAEGIYRFLLSLVRHPEDARDLLQDIFVRVARNDGFLDTPSNEKAFFFKMARNAAIDRSRRLGARARLNDALTDHSSAFAADSDPDTQAFRNSVAAALRQLPDEQHTIVHLKLWEDMTFEQAAEVCSIPPATAASRYRYGIEKLRALLKPIYREITE</sequence>
<dbReference type="InterPro" id="IPR036388">
    <property type="entry name" value="WH-like_DNA-bd_sf"/>
</dbReference>
<evidence type="ECO:0000256" key="5">
    <source>
        <dbReference type="ARBA" id="ARBA00023163"/>
    </source>
</evidence>
<evidence type="ECO:0000313" key="8">
    <source>
        <dbReference type="EMBL" id="MFC7339039.1"/>
    </source>
</evidence>
<proteinExistence type="inferred from homology"/>
<comment type="similarity">
    <text evidence="1">Belongs to the sigma-70 factor family. ECF subfamily.</text>
</comment>
<keyword evidence="3" id="KW-0731">Sigma factor</keyword>